<protein>
    <submittedName>
        <fullName evidence="1">Uncharacterized protein</fullName>
    </submittedName>
</protein>
<name>A0A8X6KLC9_NEPPI</name>
<evidence type="ECO:0000313" key="1">
    <source>
        <dbReference type="EMBL" id="GFS57457.1"/>
    </source>
</evidence>
<reference evidence="1" key="1">
    <citation type="submission" date="2020-08" db="EMBL/GenBank/DDBJ databases">
        <title>Multicomponent nature underlies the extraordinary mechanical properties of spider dragline silk.</title>
        <authorList>
            <person name="Kono N."/>
            <person name="Nakamura H."/>
            <person name="Mori M."/>
            <person name="Yoshida Y."/>
            <person name="Ohtoshi R."/>
            <person name="Malay A.D."/>
            <person name="Moran D.A.P."/>
            <person name="Tomita M."/>
            <person name="Numata K."/>
            <person name="Arakawa K."/>
        </authorList>
    </citation>
    <scope>NUCLEOTIDE SEQUENCE</scope>
</reference>
<comment type="caution">
    <text evidence="1">The sequence shown here is derived from an EMBL/GenBank/DDBJ whole genome shotgun (WGS) entry which is preliminary data.</text>
</comment>
<gene>
    <name evidence="1" type="ORF">NPIL_501071</name>
</gene>
<proteinExistence type="predicted"/>
<organism evidence="1 2">
    <name type="scientific">Nephila pilipes</name>
    <name type="common">Giant wood spider</name>
    <name type="synonym">Nephila maculata</name>
    <dbReference type="NCBI Taxonomy" id="299642"/>
    <lineage>
        <taxon>Eukaryota</taxon>
        <taxon>Metazoa</taxon>
        <taxon>Ecdysozoa</taxon>
        <taxon>Arthropoda</taxon>
        <taxon>Chelicerata</taxon>
        <taxon>Arachnida</taxon>
        <taxon>Araneae</taxon>
        <taxon>Araneomorphae</taxon>
        <taxon>Entelegynae</taxon>
        <taxon>Araneoidea</taxon>
        <taxon>Nephilidae</taxon>
        <taxon>Nephila</taxon>
    </lineage>
</organism>
<dbReference type="EMBL" id="BMAW01046824">
    <property type="protein sequence ID" value="GFS57457.1"/>
    <property type="molecule type" value="Genomic_DNA"/>
</dbReference>
<accession>A0A8X6KLC9</accession>
<dbReference type="AlphaFoldDB" id="A0A8X6KLC9"/>
<dbReference type="Proteomes" id="UP000887013">
    <property type="component" value="Unassembled WGS sequence"/>
</dbReference>
<evidence type="ECO:0000313" key="2">
    <source>
        <dbReference type="Proteomes" id="UP000887013"/>
    </source>
</evidence>
<keyword evidence="2" id="KW-1185">Reference proteome</keyword>
<sequence>MQVLIRKNEHLSQGLRKLQPPYYQMKRIRILRAALMQFHKPPLKRMLPYRLCNLSECRVTHKEEPPTNYQARVISELKMEPMKTRQVYARAWTEDR</sequence>